<feature type="compositionally biased region" description="Pro residues" evidence="1">
    <location>
        <begin position="30"/>
        <end position="51"/>
    </location>
</feature>
<dbReference type="RefSeq" id="WP_089209627.1">
    <property type="nucleotide sequence ID" value="NZ_FZOD01000025.1"/>
</dbReference>
<evidence type="ECO:0000313" key="4">
    <source>
        <dbReference type="Proteomes" id="UP000198282"/>
    </source>
</evidence>
<feature type="region of interest" description="Disordered" evidence="1">
    <location>
        <begin position="30"/>
        <end position="54"/>
    </location>
</feature>
<feature type="chain" id="PRO_5013099731" description="Secreted protein" evidence="2">
    <location>
        <begin position="18"/>
        <end position="217"/>
    </location>
</feature>
<sequence>MSSKRRFARTAVSFAFAAAAVFGLGGFSPVPPNTPAIAPAPQPRAAEPPPKPKVKALTAVEIRDRGLDNYIDMSRQKETAPTLIDGAQAKSAASPPDPTQENSKSSNKSLASGCWSLETYDSAARAGIAYHTWCGDGVSITHTSTSCAGNSAPNYVYEGCTSGSNYGVGWNAWDVIEGWNFCTSYDSSTGACATRTDPWQENRYGADGQVWLLRWGS</sequence>
<protein>
    <recommendedName>
        <fullName evidence="5">Secreted protein</fullName>
    </recommendedName>
</protein>
<organism evidence="3 4">
    <name type="scientific">Streptosporangium subroseum</name>
    <dbReference type="NCBI Taxonomy" id="106412"/>
    <lineage>
        <taxon>Bacteria</taxon>
        <taxon>Bacillati</taxon>
        <taxon>Actinomycetota</taxon>
        <taxon>Actinomycetes</taxon>
        <taxon>Streptosporangiales</taxon>
        <taxon>Streptosporangiaceae</taxon>
        <taxon>Streptosporangium</taxon>
    </lineage>
</organism>
<accession>A0A239K1F9</accession>
<feature type="compositionally biased region" description="Polar residues" evidence="1">
    <location>
        <begin position="99"/>
        <end position="108"/>
    </location>
</feature>
<name>A0A239K1F9_9ACTN</name>
<evidence type="ECO:0000313" key="3">
    <source>
        <dbReference type="EMBL" id="SNT11860.1"/>
    </source>
</evidence>
<dbReference type="AlphaFoldDB" id="A0A239K1F9"/>
<feature type="signal peptide" evidence="2">
    <location>
        <begin position="1"/>
        <end position="17"/>
    </location>
</feature>
<dbReference type="OrthoDB" id="3543795at2"/>
<evidence type="ECO:0008006" key="5">
    <source>
        <dbReference type="Google" id="ProtNLM"/>
    </source>
</evidence>
<evidence type="ECO:0000256" key="2">
    <source>
        <dbReference type="SAM" id="SignalP"/>
    </source>
</evidence>
<dbReference type="Proteomes" id="UP000198282">
    <property type="component" value="Unassembled WGS sequence"/>
</dbReference>
<keyword evidence="4" id="KW-1185">Reference proteome</keyword>
<keyword evidence="2" id="KW-0732">Signal</keyword>
<gene>
    <name evidence="3" type="ORF">SAMN05216276_102543</name>
</gene>
<dbReference type="EMBL" id="FZOD01000025">
    <property type="protein sequence ID" value="SNT11860.1"/>
    <property type="molecule type" value="Genomic_DNA"/>
</dbReference>
<evidence type="ECO:0000256" key="1">
    <source>
        <dbReference type="SAM" id="MobiDB-lite"/>
    </source>
</evidence>
<reference evidence="3 4" key="1">
    <citation type="submission" date="2017-06" db="EMBL/GenBank/DDBJ databases">
        <authorList>
            <person name="Kim H.J."/>
            <person name="Triplett B.A."/>
        </authorList>
    </citation>
    <scope>NUCLEOTIDE SEQUENCE [LARGE SCALE GENOMIC DNA]</scope>
    <source>
        <strain evidence="3 4">CGMCC 4.2132</strain>
    </source>
</reference>
<proteinExistence type="predicted"/>
<feature type="region of interest" description="Disordered" evidence="1">
    <location>
        <begin position="79"/>
        <end position="108"/>
    </location>
</feature>